<dbReference type="Pfam" id="PF11195">
    <property type="entry name" value="Tad2-like"/>
    <property type="match status" value="1"/>
</dbReference>
<evidence type="ECO:0000313" key="2">
    <source>
        <dbReference type="EMBL" id="MEI5996814.1"/>
    </source>
</evidence>
<organism evidence="2 3">
    <name type="scientific">Paraburkholderia bengalensis</name>
    <dbReference type="NCBI Taxonomy" id="2747562"/>
    <lineage>
        <taxon>Bacteria</taxon>
        <taxon>Pseudomonadati</taxon>
        <taxon>Pseudomonadota</taxon>
        <taxon>Betaproteobacteria</taxon>
        <taxon>Burkholderiales</taxon>
        <taxon>Burkholderiaceae</taxon>
        <taxon>Paraburkholderia</taxon>
    </lineage>
</organism>
<accession>A0ABU8IMJ1</accession>
<reference evidence="2 3" key="1">
    <citation type="journal article" date="2022" name="Arch. Microbiol.">
        <title>Paraburkholderia bengalensis sp. nov. isolated from roots of Oryza sativa, IR64.</title>
        <authorList>
            <person name="Nag P."/>
            <person name="Mondal N."/>
            <person name="Sarkar J."/>
            <person name="Das S."/>
        </authorList>
    </citation>
    <scope>NUCLEOTIDE SEQUENCE [LARGE SCALE GENOMIC DNA]</scope>
    <source>
        <strain evidence="2 3">IR64_4_BI</strain>
    </source>
</reference>
<keyword evidence="3" id="KW-1185">Reference proteome</keyword>
<proteinExistence type="predicted"/>
<gene>
    <name evidence="2" type="ORF">H3V53_06250</name>
</gene>
<dbReference type="EMBL" id="JACFYJ010000006">
    <property type="protein sequence ID" value="MEI5996814.1"/>
    <property type="molecule type" value="Genomic_DNA"/>
</dbReference>
<feature type="domain" description="Thoeris anti-defense 2-like" evidence="1">
    <location>
        <begin position="56"/>
        <end position="147"/>
    </location>
</feature>
<comment type="caution">
    <text evidence="2">The sequence shown here is derived from an EMBL/GenBank/DDBJ whole genome shotgun (WGS) entry which is preliminary data.</text>
</comment>
<name>A0ABU8IMJ1_9BURK</name>
<dbReference type="InterPro" id="IPR021361">
    <property type="entry name" value="Tad2-like_dom"/>
</dbReference>
<dbReference type="Proteomes" id="UP001386437">
    <property type="component" value="Unassembled WGS sequence"/>
</dbReference>
<evidence type="ECO:0000259" key="1">
    <source>
        <dbReference type="Pfam" id="PF11195"/>
    </source>
</evidence>
<evidence type="ECO:0000313" key="3">
    <source>
        <dbReference type="Proteomes" id="UP001386437"/>
    </source>
</evidence>
<protein>
    <submittedName>
        <fullName evidence="2">DUF2829 domain-containing protein</fullName>
    </submittedName>
</protein>
<dbReference type="RefSeq" id="WP_336597216.1">
    <property type="nucleotide sequence ID" value="NZ_JACFYJ010000006.1"/>
</dbReference>
<sequence length="148" mass="16168">MTKDYIGTKIITAWREDRDGKEGYAVKYADGYTSWSPKETFEEAYRAIEGANQALSFGDALVMLKAGKKVARSGWNGKGMWLALSCNGTREVPAASFWAPPNREYAEANGGAATVLPSITMKTATGEILMGWLASQTDMLAEDWTVVE</sequence>